<gene>
    <name evidence="2" type="ORF">CHS0354_035193</name>
</gene>
<comment type="caution">
    <text evidence="2">The sequence shown here is derived from an EMBL/GenBank/DDBJ whole genome shotgun (WGS) entry which is preliminary data.</text>
</comment>
<dbReference type="AlphaFoldDB" id="A0AAE0VP85"/>
<accession>A0AAE0VP85</accession>
<dbReference type="InterPro" id="IPR050312">
    <property type="entry name" value="IolE/XylAMocC-like"/>
</dbReference>
<evidence type="ECO:0000313" key="2">
    <source>
        <dbReference type="EMBL" id="KAK3584117.1"/>
    </source>
</evidence>
<evidence type="ECO:0000259" key="1">
    <source>
        <dbReference type="Pfam" id="PF01261"/>
    </source>
</evidence>
<keyword evidence="3" id="KW-1185">Reference proteome</keyword>
<dbReference type="PANTHER" id="PTHR12110:SF41">
    <property type="entry name" value="INOSOSE DEHYDRATASE"/>
    <property type="match status" value="1"/>
</dbReference>
<feature type="domain" description="Xylose isomerase-like TIM barrel" evidence="1">
    <location>
        <begin position="19"/>
        <end position="272"/>
    </location>
</feature>
<reference evidence="2" key="1">
    <citation type="journal article" date="2021" name="Genome Biol. Evol.">
        <title>A High-Quality Reference Genome for a Parasitic Bivalve with Doubly Uniparental Inheritance (Bivalvia: Unionida).</title>
        <authorList>
            <person name="Smith C.H."/>
        </authorList>
    </citation>
    <scope>NUCLEOTIDE SEQUENCE</scope>
    <source>
        <strain evidence="2">CHS0354</strain>
    </source>
</reference>
<dbReference type="Proteomes" id="UP001195483">
    <property type="component" value="Unassembled WGS sequence"/>
</dbReference>
<organism evidence="2 3">
    <name type="scientific">Potamilus streckersoni</name>
    <dbReference type="NCBI Taxonomy" id="2493646"/>
    <lineage>
        <taxon>Eukaryota</taxon>
        <taxon>Metazoa</taxon>
        <taxon>Spiralia</taxon>
        <taxon>Lophotrochozoa</taxon>
        <taxon>Mollusca</taxon>
        <taxon>Bivalvia</taxon>
        <taxon>Autobranchia</taxon>
        <taxon>Heteroconchia</taxon>
        <taxon>Palaeoheterodonta</taxon>
        <taxon>Unionida</taxon>
        <taxon>Unionoidea</taxon>
        <taxon>Unionidae</taxon>
        <taxon>Ambleminae</taxon>
        <taxon>Lampsilini</taxon>
        <taxon>Potamilus</taxon>
    </lineage>
</organism>
<reference evidence="2" key="2">
    <citation type="journal article" date="2021" name="Genome Biol. Evol.">
        <title>Developing a high-quality reference genome for a parasitic bivalve with doubly uniparental inheritance (Bivalvia: Unionida).</title>
        <authorList>
            <person name="Smith C.H."/>
        </authorList>
    </citation>
    <scope>NUCLEOTIDE SEQUENCE</scope>
    <source>
        <strain evidence="2">CHS0354</strain>
        <tissue evidence="2">Mantle</tissue>
    </source>
</reference>
<sequence length="276" mass="31434">MGSIENVPGQRSGYERILDEISETGYVGTELGDWGFMPTDPVQLAAELQKRNLEMTGSWVNVYMAHDSRYAESLENCLRTARQLSKVCDEVYEIPHRTKNAGRIKSGDEMDALTRKIFNANINRICKQVKEETGVKVLFHHHIGTWIETPEEIDRLLNDTIIDICFDSGHCFFGGGNPLEMVKKYYSRVGVIHFKDCEPQVAERSRREGWDAFESLRHGIFPELGKGGINFQGITDHLKTMNYSGWIIVEQDVIPGMGDPKNSAYRNREFIRTLGL</sequence>
<dbReference type="PANTHER" id="PTHR12110">
    <property type="entry name" value="HYDROXYPYRUVATE ISOMERASE"/>
    <property type="match status" value="1"/>
</dbReference>
<evidence type="ECO:0000313" key="3">
    <source>
        <dbReference type="Proteomes" id="UP001195483"/>
    </source>
</evidence>
<dbReference type="Pfam" id="PF01261">
    <property type="entry name" value="AP_endonuc_2"/>
    <property type="match status" value="1"/>
</dbReference>
<name>A0AAE0VP85_9BIVA</name>
<dbReference type="EMBL" id="JAEAOA010002069">
    <property type="protein sequence ID" value="KAK3584117.1"/>
    <property type="molecule type" value="Genomic_DNA"/>
</dbReference>
<reference evidence="2" key="3">
    <citation type="submission" date="2023-05" db="EMBL/GenBank/DDBJ databases">
        <authorList>
            <person name="Smith C.H."/>
        </authorList>
    </citation>
    <scope>NUCLEOTIDE SEQUENCE</scope>
    <source>
        <strain evidence="2">CHS0354</strain>
        <tissue evidence="2">Mantle</tissue>
    </source>
</reference>
<dbReference type="Gene3D" id="3.20.20.150">
    <property type="entry name" value="Divalent-metal-dependent TIM barrel enzymes"/>
    <property type="match status" value="1"/>
</dbReference>
<proteinExistence type="predicted"/>
<dbReference type="SUPFAM" id="SSF51658">
    <property type="entry name" value="Xylose isomerase-like"/>
    <property type="match status" value="1"/>
</dbReference>
<protein>
    <recommendedName>
        <fullName evidence="1">Xylose isomerase-like TIM barrel domain-containing protein</fullName>
    </recommendedName>
</protein>
<dbReference type="InterPro" id="IPR013022">
    <property type="entry name" value="Xyl_isomerase-like_TIM-brl"/>
</dbReference>
<dbReference type="InterPro" id="IPR036237">
    <property type="entry name" value="Xyl_isomerase-like_sf"/>
</dbReference>